<dbReference type="PANTHER" id="PTHR31044:SF130">
    <property type="entry name" value="CARBOHYDRATE-BINDING X8 DOMAIN SUPERFAMILY PROTEIN"/>
    <property type="match status" value="1"/>
</dbReference>
<feature type="domain" description="X8" evidence="3">
    <location>
        <begin position="39"/>
        <end position="118"/>
    </location>
</feature>
<dbReference type="EMBL" id="JAVXUP010000090">
    <property type="protein sequence ID" value="KAK3038705.1"/>
    <property type="molecule type" value="Genomic_DNA"/>
</dbReference>
<dbReference type="PANTHER" id="PTHR31044">
    <property type="entry name" value="BETA-1,3 GLUCANASE"/>
    <property type="match status" value="1"/>
</dbReference>
<feature type="signal peptide" evidence="2">
    <location>
        <begin position="1"/>
        <end position="28"/>
    </location>
</feature>
<dbReference type="InterPro" id="IPR044788">
    <property type="entry name" value="X8_dom_prot"/>
</dbReference>
<dbReference type="Proteomes" id="UP001188597">
    <property type="component" value="Unassembled WGS sequence"/>
</dbReference>
<sequence>MAKSFASLPILCLCLCFLVLVFNEGNLGFALEQASGQAGWCVAKPSASDQELINNINYVCDSADCSIIQPGGPCFEPQNLINHASVAMNLYYQQKGRNYWNCDFTQSGLTVVTDPSRLITPSVPY</sequence>
<accession>A0AA88XH73</accession>
<dbReference type="Pfam" id="PF07983">
    <property type="entry name" value="X8"/>
    <property type="match status" value="1"/>
</dbReference>
<organism evidence="4 5">
    <name type="scientific">Escallonia herrerae</name>
    <dbReference type="NCBI Taxonomy" id="1293975"/>
    <lineage>
        <taxon>Eukaryota</taxon>
        <taxon>Viridiplantae</taxon>
        <taxon>Streptophyta</taxon>
        <taxon>Embryophyta</taxon>
        <taxon>Tracheophyta</taxon>
        <taxon>Spermatophyta</taxon>
        <taxon>Magnoliopsida</taxon>
        <taxon>eudicotyledons</taxon>
        <taxon>Gunneridae</taxon>
        <taxon>Pentapetalae</taxon>
        <taxon>asterids</taxon>
        <taxon>campanulids</taxon>
        <taxon>Escalloniales</taxon>
        <taxon>Escalloniaceae</taxon>
        <taxon>Escallonia</taxon>
    </lineage>
</organism>
<comment type="caution">
    <text evidence="4">The sequence shown here is derived from an EMBL/GenBank/DDBJ whole genome shotgun (WGS) entry which is preliminary data.</text>
</comment>
<feature type="chain" id="PRO_5041722155" description="X8 domain-containing protein" evidence="2">
    <location>
        <begin position="29"/>
        <end position="125"/>
    </location>
</feature>
<evidence type="ECO:0000259" key="3">
    <source>
        <dbReference type="SMART" id="SM00768"/>
    </source>
</evidence>
<dbReference type="InterPro" id="IPR012946">
    <property type="entry name" value="X8"/>
</dbReference>
<reference evidence="4" key="1">
    <citation type="submission" date="2022-12" db="EMBL/GenBank/DDBJ databases">
        <title>Draft genome assemblies for two species of Escallonia (Escalloniales).</title>
        <authorList>
            <person name="Chanderbali A."/>
            <person name="Dervinis C."/>
            <person name="Anghel I."/>
            <person name="Soltis D."/>
            <person name="Soltis P."/>
            <person name="Zapata F."/>
        </authorList>
    </citation>
    <scope>NUCLEOTIDE SEQUENCE</scope>
    <source>
        <strain evidence="4">UCBG64.0493</strain>
        <tissue evidence="4">Leaf</tissue>
    </source>
</reference>
<dbReference type="SMART" id="SM00768">
    <property type="entry name" value="X8"/>
    <property type="match status" value="1"/>
</dbReference>
<evidence type="ECO:0000256" key="2">
    <source>
        <dbReference type="SAM" id="SignalP"/>
    </source>
</evidence>
<name>A0AA88XH73_9ASTE</name>
<evidence type="ECO:0000313" key="4">
    <source>
        <dbReference type="EMBL" id="KAK3038705.1"/>
    </source>
</evidence>
<dbReference type="AlphaFoldDB" id="A0AA88XH73"/>
<evidence type="ECO:0000256" key="1">
    <source>
        <dbReference type="ARBA" id="ARBA00022729"/>
    </source>
</evidence>
<dbReference type="GO" id="GO:0009506">
    <property type="term" value="C:plasmodesma"/>
    <property type="evidence" value="ECO:0007669"/>
    <property type="project" value="UniProtKB-ARBA"/>
</dbReference>
<dbReference type="Gene3D" id="1.20.58.1040">
    <property type="match status" value="1"/>
</dbReference>
<gene>
    <name evidence="4" type="ORF">RJ639_028312</name>
</gene>
<keyword evidence="5" id="KW-1185">Reference proteome</keyword>
<proteinExistence type="predicted"/>
<keyword evidence="1 2" id="KW-0732">Signal</keyword>
<protein>
    <recommendedName>
        <fullName evidence="3">X8 domain-containing protein</fullName>
    </recommendedName>
</protein>
<evidence type="ECO:0000313" key="5">
    <source>
        <dbReference type="Proteomes" id="UP001188597"/>
    </source>
</evidence>